<reference evidence="14 15" key="1">
    <citation type="submission" date="2019-02" db="EMBL/GenBank/DDBJ databases">
        <title>Prokaryotic population dynamics and viral predation in marine succession experiment using metagenomics: the confinement effect.</title>
        <authorList>
            <person name="Haro-Moreno J.M."/>
            <person name="Rodriguez-Valera F."/>
            <person name="Lopez-Perez M."/>
        </authorList>
    </citation>
    <scope>NUCLEOTIDE SEQUENCE [LARGE SCALE GENOMIC DNA]</scope>
    <source>
        <strain evidence="14">MED-G170</strain>
    </source>
</reference>
<evidence type="ECO:0000313" key="15">
    <source>
        <dbReference type="Proteomes" id="UP000315889"/>
    </source>
</evidence>
<dbReference type="NCBIfam" id="TIGR00435">
    <property type="entry name" value="cysS"/>
    <property type="match status" value="1"/>
</dbReference>
<evidence type="ECO:0000256" key="11">
    <source>
        <dbReference type="ARBA" id="ARBA00023146"/>
    </source>
</evidence>
<dbReference type="InterPro" id="IPR014729">
    <property type="entry name" value="Rossmann-like_a/b/a_fold"/>
</dbReference>
<evidence type="ECO:0000256" key="8">
    <source>
        <dbReference type="ARBA" id="ARBA00022833"/>
    </source>
</evidence>
<comment type="catalytic activity">
    <reaction evidence="12">
        <text>tRNA(Cys) + L-cysteine + ATP = L-cysteinyl-tRNA(Cys) + AMP + diphosphate</text>
        <dbReference type="Rhea" id="RHEA:17773"/>
        <dbReference type="Rhea" id="RHEA-COMP:9661"/>
        <dbReference type="Rhea" id="RHEA-COMP:9679"/>
        <dbReference type="ChEBI" id="CHEBI:30616"/>
        <dbReference type="ChEBI" id="CHEBI:33019"/>
        <dbReference type="ChEBI" id="CHEBI:35235"/>
        <dbReference type="ChEBI" id="CHEBI:78442"/>
        <dbReference type="ChEBI" id="CHEBI:78517"/>
        <dbReference type="ChEBI" id="CHEBI:456215"/>
        <dbReference type="EC" id="6.1.1.16"/>
    </reaction>
</comment>
<evidence type="ECO:0000256" key="4">
    <source>
        <dbReference type="ARBA" id="ARBA00022490"/>
    </source>
</evidence>
<evidence type="ECO:0000256" key="5">
    <source>
        <dbReference type="ARBA" id="ARBA00022598"/>
    </source>
</evidence>
<comment type="cofactor">
    <cofactor evidence="12">
        <name>Zn(2+)</name>
        <dbReference type="ChEBI" id="CHEBI:29105"/>
    </cofactor>
    <text evidence="12">Binds 1 zinc ion per subunit.</text>
</comment>
<dbReference type="HAMAP" id="MF_00041">
    <property type="entry name" value="Cys_tRNA_synth"/>
    <property type="match status" value="1"/>
</dbReference>
<dbReference type="InterPro" id="IPR032678">
    <property type="entry name" value="tRNA-synt_1_cat_dom"/>
</dbReference>
<evidence type="ECO:0000256" key="12">
    <source>
        <dbReference type="HAMAP-Rule" id="MF_00041"/>
    </source>
</evidence>
<feature type="binding site" evidence="12">
    <location>
        <position position="276"/>
    </location>
    <ligand>
        <name>ATP</name>
        <dbReference type="ChEBI" id="CHEBI:30616"/>
    </ligand>
</feature>
<keyword evidence="11 12" id="KW-0030">Aminoacyl-tRNA synthetase</keyword>
<proteinExistence type="inferred from homology"/>
<keyword evidence="10 12" id="KW-0648">Protein biosynthesis</keyword>
<dbReference type="EC" id="6.1.1.16" evidence="12"/>
<evidence type="ECO:0000256" key="1">
    <source>
        <dbReference type="ARBA" id="ARBA00004496"/>
    </source>
</evidence>
<dbReference type="Pfam" id="PF01406">
    <property type="entry name" value="tRNA-synt_1e"/>
    <property type="match status" value="1"/>
</dbReference>
<dbReference type="InterPro" id="IPR015273">
    <property type="entry name" value="Cys-tRNA-synt_Ia_DALR"/>
</dbReference>
<feature type="binding site" evidence="12">
    <location>
        <position position="35"/>
    </location>
    <ligand>
        <name>Zn(2+)</name>
        <dbReference type="ChEBI" id="CHEBI:29105"/>
    </ligand>
</feature>
<dbReference type="SUPFAM" id="SSF47323">
    <property type="entry name" value="Anticodon-binding domain of a subclass of class I aminoacyl-tRNA synthetases"/>
    <property type="match status" value="1"/>
</dbReference>
<dbReference type="GO" id="GO:0008270">
    <property type="term" value="F:zinc ion binding"/>
    <property type="evidence" value="ECO:0007669"/>
    <property type="project" value="UniProtKB-UniRule"/>
</dbReference>
<protein>
    <recommendedName>
        <fullName evidence="12">Cysteine--tRNA ligase</fullName>
        <ecNumber evidence="12">6.1.1.16</ecNumber>
    </recommendedName>
    <alternativeName>
        <fullName evidence="12">Cysteinyl-tRNA synthetase</fullName>
        <shortName evidence="12">CysRS</shortName>
    </alternativeName>
</protein>
<dbReference type="FunFam" id="3.40.50.620:FF:000009">
    <property type="entry name" value="Cysteine--tRNA ligase"/>
    <property type="match status" value="1"/>
</dbReference>
<dbReference type="GO" id="GO:0005524">
    <property type="term" value="F:ATP binding"/>
    <property type="evidence" value="ECO:0007669"/>
    <property type="project" value="UniProtKB-UniRule"/>
</dbReference>
<dbReference type="CDD" id="cd00672">
    <property type="entry name" value="CysRS_core"/>
    <property type="match status" value="1"/>
</dbReference>
<sequence>MTDIETPKLLLYNTLGKTKQQFQPIDPNRITMYVCGPTVYNRVHIGNARPVVVFDTLYRLLKTMYPNVVYARNITDIDDKIMTAAAELNEDISVLSKRYAEAYFEDMAALENLEPTITPYATQHIPEMIDMTSLLIEKGHAYESQGHVLFAVQTMENYGQLSGRSLDDMLAGARVEVADYKNYAGDFVLWKPSSADEPGWDSPWGRGRPGWHIECSVMSEKHLGETIDIHAGGQDLIFPHHENEIAQSCCAHDGKAMANVWMHNGFINFDGEKMSKSLGNFRLVKDLLGHYPGEVLRFVILSAHYRSEQNFSKDLLDSAWRSLDSLYGYLRGMESSTPSLNQAGEGYQALLDDLNTPMAISELHRIAKKMHSAQGIEQQTLRSELLGLAGLMGLLQQDPESWFTHARGSDDITKEEVEDMIAKRQQSKIDKDYAGADEIRQALLDRGVVLEDSREGTTWRRS</sequence>
<evidence type="ECO:0000256" key="6">
    <source>
        <dbReference type="ARBA" id="ARBA00022723"/>
    </source>
</evidence>
<dbReference type="InterPro" id="IPR015803">
    <property type="entry name" value="Cys-tRNA-ligase"/>
</dbReference>
<feature type="domain" description="Cysteinyl-tRNA synthetase class Ia DALR" evidence="13">
    <location>
        <begin position="345"/>
        <end position="403"/>
    </location>
</feature>
<dbReference type="PANTHER" id="PTHR10890:SF3">
    <property type="entry name" value="CYSTEINE--TRNA LIGASE, CYTOPLASMIC"/>
    <property type="match status" value="1"/>
</dbReference>
<accession>A0A520MGF0</accession>
<evidence type="ECO:0000256" key="7">
    <source>
        <dbReference type="ARBA" id="ARBA00022741"/>
    </source>
</evidence>
<dbReference type="Pfam" id="PF09190">
    <property type="entry name" value="DALR_2"/>
    <property type="match status" value="1"/>
</dbReference>
<comment type="subcellular location">
    <subcellularLocation>
        <location evidence="1 12">Cytoplasm</location>
    </subcellularLocation>
</comment>
<evidence type="ECO:0000256" key="2">
    <source>
        <dbReference type="ARBA" id="ARBA00005594"/>
    </source>
</evidence>
<dbReference type="AlphaFoldDB" id="A0A520MGF0"/>
<dbReference type="EMBL" id="SHBP01000005">
    <property type="protein sequence ID" value="RZO20306.1"/>
    <property type="molecule type" value="Genomic_DNA"/>
</dbReference>
<evidence type="ECO:0000256" key="3">
    <source>
        <dbReference type="ARBA" id="ARBA00011245"/>
    </source>
</evidence>
<dbReference type="SUPFAM" id="SSF52374">
    <property type="entry name" value="Nucleotidylyl transferase"/>
    <property type="match status" value="1"/>
</dbReference>
<organism evidence="14 15">
    <name type="scientific">SAR92 clade bacterium</name>
    <dbReference type="NCBI Taxonomy" id="2315479"/>
    <lineage>
        <taxon>Bacteria</taxon>
        <taxon>Pseudomonadati</taxon>
        <taxon>Pseudomonadota</taxon>
        <taxon>Gammaproteobacteria</taxon>
        <taxon>Cellvibrionales</taxon>
        <taxon>Porticoccaceae</taxon>
        <taxon>SAR92 clade</taxon>
    </lineage>
</organism>
<dbReference type="PANTHER" id="PTHR10890">
    <property type="entry name" value="CYSTEINYL-TRNA SYNTHETASE"/>
    <property type="match status" value="1"/>
</dbReference>
<keyword evidence="9 12" id="KW-0067">ATP-binding</keyword>
<dbReference type="InterPro" id="IPR009080">
    <property type="entry name" value="tRNAsynth_Ia_anticodon-bd"/>
</dbReference>
<comment type="caution">
    <text evidence="14">The sequence shown here is derived from an EMBL/GenBank/DDBJ whole genome shotgun (WGS) entry which is preliminary data.</text>
</comment>
<keyword evidence="7 12" id="KW-0547">Nucleotide-binding</keyword>
<keyword evidence="8 12" id="KW-0862">Zinc</keyword>
<keyword evidence="5 12" id="KW-0436">Ligase</keyword>
<name>A0A520MGF0_9GAMM</name>
<gene>
    <name evidence="12" type="primary">cysS</name>
    <name evidence="14" type="ORF">EVB03_05155</name>
</gene>
<dbReference type="GO" id="GO:0004817">
    <property type="term" value="F:cysteine-tRNA ligase activity"/>
    <property type="evidence" value="ECO:0007669"/>
    <property type="project" value="UniProtKB-UniRule"/>
</dbReference>
<evidence type="ECO:0000313" key="14">
    <source>
        <dbReference type="EMBL" id="RZO20306.1"/>
    </source>
</evidence>
<dbReference type="Proteomes" id="UP000315889">
    <property type="component" value="Unassembled WGS sequence"/>
</dbReference>
<evidence type="ECO:0000259" key="13">
    <source>
        <dbReference type="SMART" id="SM00840"/>
    </source>
</evidence>
<dbReference type="Gene3D" id="1.20.120.1910">
    <property type="entry name" value="Cysteine-tRNA ligase, C-terminal anti-codon recognition domain"/>
    <property type="match status" value="1"/>
</dbReference>
<dbReference type="SMART" id="SM00840">
    <property type="entry name" value="DALR_2"/>
    <property type="match status" value="1"/>
</dbReference>
<dbReference type="GO" id="GO:0006423">
    <property type="term" value="P:cysteinyl-tRNA aminoacylation"/>
    <property type="evidence" value="ECO:0007669"/>
    <property type="project" value="UniProtKB-UniRule"/>
</dbReference>
<dbReference type="PRINTS" id="PR00983">
    <property type="entry name" value="TRNASYNTHCYS"/>
</dbReference>
<comment type="subunit">
    <text evidence="3 12">Monomer.</text>
</comment>
<evidence type="ECO:0000256" key="10">
    <source>
        <dbReference type="ARBA" id="ARBA00022917"/>
    </source>
</evidence>
<feature type="binding site" evidence="12">
    <location>
        <position position="240"/>
    </location>
    <ligand>
        <name>Zn(2+)</name>
        <dbReference type="ChEBI" id="CHEBI:29105"/>
    </ligand>
</feature>
<evidence type="ECO:0000256" key="9">
    <source>
        <dbReference type="ARBA" id="ARBA00022840"/>
    </source>
</evidence>
<dbReference type="GO" id="GO:0005829">
    <property type="term" value="C:cytosol"/>
    <property type="evidence" value="ECO:0007669"/>
    <property type="project" value="TreeGrafter"/>
</dbReference>
<comment type="similarity">
    <text evidence="2 12">Belongs to the class-I aminoacyl-tRNA synthetase family.</text>
</comment>
<dbReference type="Gene3D" id="3.40.50.620">
    <property type="entry name" value="HUPs"/>
    <property type="match status" value="1"/>
</dbReference>
<keyword evidence="6 12" id="KW-0479">Metal-binding</keyword>
<feature type="short sequence motif" description="'KMSKS' region" evidence="12">
    <location>
        <begin position="273"/>
        <end position="277"/>
    </location>
</feature>
<feature type="binding site" evidence="12">
    <location>
        <position position="215"/>
    </location>
    <ligand>
        <name>Zn(2+)</name>
        <dbReference type="ChEBI" id="CHEBI:29105"/>
    </ligand>
</feature>
<feature type="binding site" evidence="12">
    <location>
        <position position="244"/>
    </location>
    <ligand>
        <name>Zn(2+)</name>
        <dbReference type="ChEBI" id="CHEBI:29105"/>
    </ligand>
</feature>
<feature type="short sequence motif" description="'HIGH' region" evidence="12">
    <location>
        <begin position="37"/>
        <end position="47"/>
    </location>
</feature>
<keyword evidence="4 12" id="KW-0963">Cytoplasm</keyword>
<dbReference type="InterPro" id="IPR024909">
    <property type="entry name" value="Cys-tRNA/MSH_ligase"/>
</dbReference>